<dbReference type="Proteomes" id="UP001465755">
    <property type="component" value="Unassembled WGS sequence"/>
</dbReference>
<reference evidence="1 2" key="1">
    <citation type="journal article" date="2024" name="Nat. Commun.">
        <title>Phylogenomics reveals the evolutionary origins of lichenization in chlorophyte algae.</title>
        <authorList>
            <person name="Puginier C."/>
            <person name="Libourel C."/>
            <person name="Otte J."/>
            <person name="Skaloud P."/>
            <person name="Haon M."/>
            <person name="Grisel S."/>
            <person name="Petersen M."/>
            <person name="Berrin J.G."/>
            <person name="Delaux P.M."/>
            <person name="Dal Grande F."/>
            <person name="Keller J."/>
        </authorList>
    </citation>
    <scope>NUCLEOTIDE SEQUENCE [LARGE SCALE GENOMIC DNA]</scope>
    <source>
        <strain evidence="1 2">SAG 2036</strain>
    </source>
</reference>
<sequence>MLGEAPGFAAWETGTPELFQHFETKVTATLNVAAHVPLHMKDNKAAFVFCVGTSSTLQPEGTLYFQPTDIDQHGRIKHLHHINAKLLTVEEQSVLTKAAKSQQLAVQFEDVEWTCDGIKASQPAIVATGKSHETAEFERILTVLAVITMAAQMLAAD</sequence>
<evidence type="ECO:0000313" key="2">
    <source>
        <dbReference type="Proteomes" id="UP001465755"/>
    </source>
</evidence>
<protein>
    <submittedName>
        <fullName evidence="1">Uncharacterized protein</fullName>
    </submittedName>
</protein>
<evidence type="ECO:0000313" key="1">
    <source>
        <dbReference type="EMBL" id="KAK9807379.1"/>
    </source>
</evidence>
<dbReference type="EMBL" id="JALJOQ010000031">
    <property type="protein sequence ID" value="KAK9807379.1"/>
    <property type="molecule type" value="Genomic_DNA"/>
</dbReference>
<gene>
    <name evidence="1" type="ORF">WJX73_009391</name>
</gene>
<name>A0AAW1PGI1_9CHLO</name>
<dbReference type="AlphaFoldDB" id="A0AAW1PGI1"/>
<accession>A0AAW1PGI1</accession>
<comment type="caution">
    <text evidence="1">The sequence shown here is derived from an EMBL/GenBank/DDBJ whole genome shotgun (WGS) entry which is preliminary data.</text>
</comment>
<keyword evidence="2" id="KW-1185">Reference proteome</keyword>
<proteinExistence type="predicted"/>
<organism evidence="1 2">
    <name type="scientific">Symbiochloris irregularis</name>
    <dbReference type="NCBI Taxonomy" id="706552"/>
    <lineage>
        <taxon>Eukaryota</taxon>
        <taxon>Viridiplantae</taxon>
        <taxon>Chlorophyta</taxon>
        <taxon>core chlorophytes</taxon>
        <taxon>Trebouxiophyceae</taxon>
        <taxon>Trebouxiales</taxon>
        <taxon>Trebouxiaceae</taxon>
        <taxon>Symbiochloris</taxon>
    </lineage>
</organism>